<evidence type="ECO:0000256" key="3">
    <source>
        <dbReference type="ARBA" id="ARBA00022777"/>
    </source>
</evidence>
<dbReference type="PANTHER" id="PTHR43095">
    <property type="entry name" value="SUGAR KINASE"/>
    <property type="match status" value="1"/>
</dbReference>
<keyword evidence="7" id="KW-1185">Reference proteome</keyword>
<evidence type="ECO:0000313" key="7">
    <source>
        <dbReference type="Proteomes" id="UP000028007"/>
    </source>
</evidence>
<dbReference type="CDD" id="cd07783">
    <property type="entry name" value="ASKHA_NBD_FGGY_SePSK_AtXK1-like"/>
    <property type="match status" value="1"/>
</dbReference>
<keyword evidence="2" id="KW-0808">Transferase</keyword>
<name>A0A081PJY1_9SPHI</name>
<dbReference type="InterPro" id="IPR050406">
    <property type="entry name" value="FGGY_Carb_Kinase"/>
</dbReference>
<evidence type="ECO:0000259" key="5">
    <source>
        <dbReference type="Pfam" id="PF02782"/>
    </source>
</evidence>
<dbReference type="OrthoDB" id="9805576at2"/>
<dbReference type="Gene3D" id="3.30.420.40">
    <property type="match status" value="2"/>
</dbReference>
<dbReference type="InterPro" id="IPR018485">
    <property type="entry name" value="FGGY_C"/>
</dbReference>
<feature type="domain" description="Carbohydrate kinase FGGY C-terminal" evidence="5">
    <location>
        <begin position="256"/>
        <end position="429"/>
    </location>
</feature>
<feature type="domain" description="Carbohydrate kinase FGGY N-terminal" evidence="4">
    <location>
        <begin position="4"/>
        <end position="243"/>
    </location>
</feature>
<proteinExistence type="inferred from homology"/>
<dbReference type="RefSeq" id="WP_037438702.1">
    <property type="nucleotide sequence ID" value="NZ_JNFF01000022.1"/>
</dbReference>
<dbReference type="InterPro" id="IPR000577">
    <property type="entry name" value="Carb_kinase_FGGY"/>
</dbReference>
<comment type="similarity">
    <text evidence="1">Belongs to the FGGY kinase family.</text>
</comment>
<accession>A0A081PJY1</accession>
<dbReference type="Pfam" id="PF02782">
    <property type="entry name" value="FGGY_C"/>
    <property type="match status" value="1"/>
</dbReference>
<protein>
    <submittedName>
        <fullName evidence="6">Carbohydrate kinase</fullName>
    </submittedName>
</protein>
<sequence length="484" mass="53003">MESYFIGIDVGTQGARAVLINNTGVLSASAAKSFELNTCSREEQSPQVWWESVMYCLNVLSAEADAEVWSKVNALAVTSTSGTVIPLDKEHKPLHNALMYSDKRSVLQAEWCTAVAQKNVKEGFKAFNSSSALAKIIWFQESYPEKSKALMHWTHASDYITGMLSGVWDITDYTNALKTGYDLRAEKWPAYLFKELRLRKEWFPEVVPSGQVIGRIKTSVARELGLPEGLQVTTGMTDGCASQIASGAVKPGDWNTTIGTTMVIKGVTKNEINDSQGRIYNHRHPAGYWMPGGASNTGADWITTQFSQQLDRLNQAAASLIPTGLIAYPLRQRGERFPMIAPQAAGFEPQGLSDAESFTANLEGVAYLEKYALTMMKHLTGEDINAVYTAGGGSNSQIWLKIRSSVLNLPIYKMKEVSGAVGAAILAASGTVFTNLETSVQAMTAIDRLVLPDPVLVAAYQKNYQLFLNRMVAEGYISKEETYA</sequence>
<evidence type="ECO:0000259" key="4">
    <source>
        <dbReference type="Pfam" id="PF00370"/>
    </source>
</evidence>
<dbReference type="Proteomes" id="UP000028007">
    <property type="component" value="Unassembled WGS sequence"/>
</dbReference>
<evidence type="ECO:0000256" key="2">
    <source>
        <dbReference type="ARBA" id="ARBA00022679"/>
    </source>
</evidence>
<gene>
    <name evidence="6" type="ORF">N180_09000</name>
</gene>
<dbReference type="GO" id="GO:0016301">
    <property type="term" value="F:kinase activity"/>
    <property type="evidence" value="ECO:0007669"/>
    <property type="project" value="UniProtKB-KW"/>
</dbReference>
<comment type="caution">
    <text evidence="6">The sequence shown here is derived from an EMBL/GenBank/DDBJ whole genome shotgun (WGS) entry which is preliminary data.</text>
</comment>
<dbReference type="SUPFAM" id="SSF53067">
    <property type="entry name" value="Actin-like ATPase domain"/>
    <property type="match status" value="2"/>
</dbReference>
<dbReference type="EMBL" id="JNFF01000022">
    <property type="protein sequence ID" value="KEQ31004.1"/>
    <property type="molecule type" value="Genomic_DNA"/>
</dbReference>
<dbReference type="AlphaFoldDB" id="A0A081PJY1"/>
<dbReference type="eggNOG" id="COG1070">
    <property type="taxonomic scope" value="Bacteria"/>
</dbReference>
<evidence type="ECO:0000256" key="1">
    <source>
        <dbReference type="ARBA" id="ARBA00009156"/>
    </source>
</evidence>
<evidence type="ECO:0000313" key="6">
    <source>
        <dbReference type="EMBL" id="KEQ31004.1"/>
    </source>
</evidence>
<organism evidence="6 7">
    <name type="scientific">Pedobacter antarcticus 4BY</name>
    <dbReference type="NCBI Taxonomy" id="1358423"/>
    <lineage>
        <taxon>Bacteria</taxon>
        <taxon>Pseudomonadati</taxon>
        <taxon>Bacteroidota</taxon>
        <taxon>Sphingobacteriia</taxon>
        <taxon>Sphingobacteriales</taxon>
        <taxon>Sphingobacteriaceae</taxon>
        <taxon>Pedobacter</taxon>
    </lineage>
</organism>
<dbReference type="InterPro" id="IPR018484">
    <property type="entry name" value="FGGY_N"/>
</dbReference>
<dbReference type="GO" id="GO:0005975">
    <property type="term" value="P:carbohydrate metabolic process"/>
    <property type="evidence" value="ECO:0007669"/>
    <property type="project" value="InterPro"/>
</dbReference>
<reference evidence="6 7" key="1">
    <citation type="journal article" date="1992" name="Int. J. Syst. Bacteriol.">
        <title>Sphingobacterium antarcticus sp. nov. a Psychrotrophic Bacterium from the Soils of Schirmacher Oasis, Antarctica.</title>
        <authorList>
            <person name="Shivaji S."/>
            <person name="Ray M.K."/>
            <person name="Rao N.S."/>
            <person name="Saiserr L."/>
            <person name="Jagannadham M.V."/>
            <person name="Kumar G.S."/>
            <person name="Reddy G."/>
            <person name="Bhargava P.M."/>
        </authorList>
    </citation>
    <scope>NUCLEOTIDE SEQUENCE [LARGE SCALE GENOMIC DNA]</scope>
    <source>
        <strain evidence="6 7">4BY</strain>
    </source>
</reference>
<dbReference type="Pfam" id="PF00370">
    <property type="entry name" value="FGGY_N"/>
    <property type="match status" value="1"/>
</dbReference>
<keyword evidence="3 6" id="KW-0418">Kinase</keyword>
<dbReference type="InterPro" id="IPR043129">
    <property type="entry name" value="ATPase_NBD"/>
</dbReference>
<dbReference type="PIRSF" id="PIRSF000538">
    <property type="entry name" value="GlpK"/>
    <property type="match status" value="1"/>
</dbReference>